<evidence type="ECO:0000313" key="9">
    <source>
        <dbReference type="EMBL" id="CAI3971441.1"/>
    </source>
</evidence>
<organism evidence="9">
    <name type="scientific">Cladocopium goreaui</name>
    <dbReference type="NCBI Taxonomy" id="2562237"/>
    <lineage>
        <taxon>Eukaryota</taxon>
        <taxon>Sar</taxon>
        <taxon>Alveolata</taxon>
        <taxon>Dinophyceae</taxon>
        <taxon>Suessiales</taxon>
        <taxon>Symbiodiniaceae</taxon>
        <taxon>Cladocopium</taxon>
    </lineage>
</organism>
<dbReference type="Gene3D" id="3.90.1150.10">
    <property type="entry name" value="Aspartate Aminotransferase, domain 1"/>
    <property type="match status" value="1"/>
</dbReference>
<comment type="caution">
    <text evidence="9">The sequence shown here is derived from an EMBL/GenBank/DDBJ whole genome shotgun (WGS) entry which is preliminary data.</text>
</comment>
<accession>A0A9P1BHB7</accession>
<dbReference type="InterPro" id="IPR004821">
    <property type="entry name" value="Cyt_trans-like"/>
</dbReference>
<evidence type="ECO:0000256" key="2">
    <source>
        <dbReference type="ARBA" id="ARBA00013868"/>
    </source>
</evidence>
<dbReference type="NCBIfam" id="TIGR01510">
    <property type="entry name" value="coaD_prev_kdtB"/>
    <property type="match status" value="1"/>
</dbReference>
<protein>
    <recommendedName>
        <fullName evidence="2">Phosphopantetheine adenylyltransferase</fullName>
        <ecNumber evidence="1">2.7.7.3</ecNumber>
    </recommendedName>
</protein>
<evidence type="ECO:0000256" key="3">
    <source>
        <dbReference type="ARBA" id="ARBA00022490"/>
    </source>
</evidence>
<dbReference type="Proteomes" id="UP001152797">
    <property type="component" value="Unassembled WGS sequence"/>
</dbReference>
<keyword evidence="11" id="KW-0548">Nucleotidyltransferase</keyword>
<dbReference type="PANTHER" id="PTHR43586:SF15">
    <property type="entry name" value="BLR3095 PROTEIN"/>
    <property type="match status" value="1"/>
</dbReference>
<evidence type="ECO:0000256" key="6">
    <source>
        <dbReference type="ARBA" id="ARBA00029346"/>
    </source>
</evidence>
<keyword evidence="4" id="KW-0460">Magnesium</keyword>
<dbReference type="EC" id="2.7.7.3" evidence="1"/>
<dbReference type="OrthoDB" id="441474at2759"/>
<evidence type="ECO:0000313" key="10">
    <source>
        <dbReference type="EMBL" id="CAL1124816.1"/>
    </source>
</evidence>
<dbReference type="InterPro" id="IPR000192">
    <property type="entry name" value="Aminotrans_V_dom"/>
</dbReference>
<dbReference type="InterPro" id="IPR015424">
    <property type="entry name" value="PyrdxlP-dep_Trfase"/>
</dbReference>
<dbReference type="GO" id="GO:0015937">
    <property type="term" value="P:coenzyme A biosynthetic process"/>
    <property type="evidence" value="ECO:0007669"/>
    <property type="project" value="UniProtKB-KW"/>
</dbReference>
<evidence type="ECO:0000259" key="7">
    <source>
        <dbReference type="Pfam" id="PF00266"/>
    </source>
</evidence>
<dbReference type="InterPro" id="IPR014729">
    <property type="entry name" value="Rossmann-like_a/b/a_fold"/>
</dbReference>
<proteinExistence type="inferred from homology"/>
<evidence type="ECO:0000256" key="1">
    <source>
        <dbReference type="ARBA" id="ARBA00012392"/>
    </source>
</evidence>
<dbReference type="SUPFAM" id="SSF53383">
    <property type="entry name" value="PLP-dependent transferases"/>
    <property type="match status" value="1"/>
</dbReference>
<evidence type="ECO:0000259" key="8">
    <source>
        <dbReference type="Pfam" id="PF01467"/>
    </source>
</evidence>
<dbReference type="PRINTS" id="PR01020">
    <property type="entry name" value="LPSBIOSNTHSS"/>
</dbReference>
<dbReference type="EMBL" id="CAMXCT010000001">
    <property type="protein sequence ID" value="CAI3971441.1"/>
    <property type="molecule type" value="Genomic_DNA"/>
</dbReference>
<dbReference type="InterPro" id="IPR015421">
    <property type="entry name" value="PyrdxlP-dep_Trfase_major"/>
</dbReference>
<evidence type="ECO:0000313" key="12">
    <source>
        <dbReference type="Proteomes" id="UP001152797"/>
    </source>
</evidence>
<dbReference type="EMBL" id="CAMXCT020000001">
    <property type="protein sequence ID" value="CAL1124816.1"/>
    <property type="molecule type" value="Genomic_DNA"/>
</dbReference>
<feature type="domain" description="Cytidyltransferase-like" evidence="8">
    <location>
        <begin position="381"/>
        <end position="509"/>
    </location>
</feature>
<keyword evidence="12" id="KW-1185">Reference proteome</keyword>
<evidence type="ECO:0000256" key="5">
    <source>
        <dbReference type="ARBA" id="ARBA00022993"/>
    </source>
</evidence>
<keyword evidence="3" id="KW-0963">Cytoplasm</keyword>
<dbReference type="InterPro" id="IPR015422">
    <property type="entry name" value="PyrdxlP-dep_Trfase_small"/>
</dbReference>
<dbReference type="AlphaFoldDB" id="A0A9P1BHB7"/>
<gene>
    <name evidence="9" type="ORF">C1SCF055_LOCUS31</name>
</gene>
<dbReference type="EMBL" id="CAMXCT030000001">
    <property type="protein sequence ID" value="CAL4758753.1"/>
    <property type="molecule type" value="Genomic_DNA"/>
</dbReference>
<reference evidence="10" key="2">
    <citation type="submission" date="2024-04" db="EMBL/GenBank/DDBJ databases">
        <authorList>
            <person name="Chen Y."/>
            <person name="Shah S."/>
            <person name="Dougan E. K."/>
            <person name="Thang M."/>
            <person name="Chan C."/>
        </authorList>
    </citation>
    <scope>NUCLEOTIDE SEQUENCE [LARGE SCALE GENOMIC DNA]</scope>
</reference>
<keyword evidence="11" id="KW-0808">Transferase</keyword>
<comment type="catalytic activity">
    <reaction evidence="6">
        <text>(R)-4'-phosphopantetheine + ATP + H(+) = 3'-dephospho-CoA + diphosphate</text>
        <dbReference type="Rhea" id="RHEA:19801"/>
        <dbReference type="ChEBI" id="CHEBI:15378"/>
        <dbReference type="ChEBI" id="CHEBI:30616"/>
        <dbReference type="ChEBI" id="CHEBI:33019"/>
        <dbReference type="ChEBI" id="CHEBI:57328"/>
        <dbReference type="ChEBI" id="CHEBI:61723"/>
        <dbReference type="EC" id="2.7.7.3"/>
    </reaction>
</comment>
<dbReference type="PANTHER" id="PTHR43586">
    <property type="entry name" value="CYSTEINE DESULFURASE"/>
    <property type="match status" value="1"/>
</dbReference>
<name>A0A9P1BHB7_9DINO</name>
<evidence type="ECO:0000256" key="4">
    <source>
        <dbReference type="ARBA" id="ARBA00022842"/>
    </source>
</evidence>
<dbReference type="Gene3D" id="3.40.50.620">
    <property type="entry name" value="HUPs"/>
    <property type="match status" value="1"/>
</dbReference>
<dbReference type="HAMAP" id="MF_00151">
    <property type="entry name" value="PPAT_bact"/>
    <property type="match status" value="1"/>
</dbReference>
<feature type="domain" description="Aminotransferase class V" evidence="7">
    <location>
        <begin position="26"/>
        <end position="377"/>
    </location>
</feature>
<dbReference type="NCBIfam" id="TIGR00125">
    <property type="entry name" value="cyt_tran_rel"/>
    <property type="match status" value="1"/>
</dbReference>
<reference evidence="9" key="1">
    <citation type="submission" date="2022-10" db="EMBL/GenBank/DDBJ databases">
        <authorList>
            <person name="Chen Y."/>
            <person name="Dougan E. K."/>
            <person name="Chan C."/>
            <person name="Rhodes N."/>
            <person name="Thang M."/>
        </authorList>
    </citation>
    <scope>NUCLEOTIDE SEQUENCE</scope>
</reference>
<dbReference type="GO" id="GO:0004595">
    <property type="term" value="F:pantetheine-phosphate adenylyltransferase activity"/>
    <property type="evidence" value="ECO:0007669"/>
    <property type="project" value="UniProtKB-EC"/>
</dbReference>
<dbReference type="CDD" id="cd02163">
    <property type="entry name" value="PPAT"/>
    <property type="match status" value="1"/>
</dbReference>
<sequence length="541" mass="60200">MTEENSQSTPWWEQLRHEMPVTENWVYFDHAAVAPLPEVARKTIVAWAEEATNCGDPVWPQWRAGLESLRGGLTKLIGADEDEVALIRNTTEGISLVAEGFPWQPGDNVVTLDDEFPSNQFPWMNLARLGVETRRVSPENGRVNLDTVAAACDDRTRIVTISWVGYASGWRNDVDALCELAHSRGALLFLDAIQGLGVFPLDVKQTPVDFLAADGHKWMLGPEGAGVFYIRRELLDRLTPLGVGWNSVVSSGDYTRVELELKPSAQRYEGGSYNMVGLLGLGASVDLLARYGPEKISQRVLEITDRFCERIEQLGAVVHSDRSEQRSSGIVAFETPGHSHVKLRQHCMDQGIVLSVRAGRLRAALHAYNNEDDIERFAEAVYTGSFDPITLGHLNVIERASKLVDRLIVGVAVHGGKKTMFTIDERVELVRRTTEHIPTVEVQKFSGLAVRFVRKSGARVMVRGVRPLTDIAAEFTMMLANRHLDPNIETVFLASDEEFSHVSSSLIKQIAPLASDQELATFIPSQVIDELRKKLAREEDE</sequence>
<dbReference type="Pfam" id="PF01467">
    <property type="entry name" value="CTP_transf_like"/>
    <property type="match status" value="1"/>
</dbReference>
<dbReference type="Gene3D" id="3.40.640.10">
    <property type="entry name" value="Type I PLP-dependent aspartate aminotransferase-like (Major domain)"/>
    <property type="match status" value="1"/>
</dbReference>
<dbReference type="InterPro" id="IPR001980">
    <property type="entry name" value="PPAT"/>
</dbReference>
<dbReference type="Pfam" id="PF00266">
    <property type="entry name" value="Aminotran_5"/>
    <property type="match status" value="1"/>
</dbReference>
<dbReference type="SUPFAM" id="SSF52374">
    <property type="entry name" value="Nucleotidylyl transferase"/>
    <property type="match status" value="1"/>
</dbReference>
<keyword evidence="5" id="KW-0173">Coenzyme A biosynthesis</keyword>
<evidence type="ECO:0000313" key="11">
    <source>
        <dbReference type="EMBL" id="CAL4758753.1"/>
    </source>
</evidence>